<dbReference type="SUPFAM" id="SSF55073">
    <property type="entry name" value="Nucleotide cyclase"/>
    <property type="match status" value="1"/>
</dbReference>
<feature type="domain" description="GGDEF" evidence="8">
    <location>
        <begin position="1021"/>
        <end position="1154"/>
    </location>
</feature>
<dbReference type="GO" id="GO:0071111">
    <property type="term" value="F:cyclic-guanylate-specific phosphodiesterase activity"/>
    <property type="evidence" value="ECO:0007669"/>
    <property type="project" value="UniProtKB-EC"/>
</dbReference>
<dbReference type="Pfam" id="PF08448">
    <property type="entry name" value="PAS_4"/>
    <property type="match status" value="2"/>
</dbReference>
<dbReference type="CDD" id="cd01949">
    <property type="entry name" value="GGDEF"/>
    <property type="match status" value="1"/>
</dbReference>
<feature type="domain" description="PAC" evidence="6">
    <location>
        <begin position="815"/>
        <end position="867"/>
    </location>
</feature>
<dbReference type="InterPro" id="IPR029016">
    <property type="entry name" value="GAF-like_dom_sf"/>
</dbReference>
<dbReference type="InterPro" id="IPR013656">
    <property type="entry name" value="PAS_4"/>
</dbReference>
<dbReference type="Gene3D" id="3.30.450.40">
    <property type="match status" value="2"/>
</dbReference>
<keyword evidence="3" id="KW-0973">c-di-GMP</keyword>
<reference evidence="9 10" key="1">
    <citation type="submission" date="2020-08" db="EMBL/GenBank/DDBJ databases">
        <title>Oceanospirillum sp. nov. isolated from marine sediment.</title>
        <authorList>
            <person name="Ji X."/>
        </authorList>
    </citation>
    <scope>NUCLEOTIDE SEQUENCE [LARGE SCALE GENOMIC DNA]</scope>
    <source>
        <strain evidence="9 10">D5</strain>
    </source>
</reference>
<comment type="cofactor">
    <cofactor evidence="1">
        <name>Mg(2+)</name>
        <dbReference type="ChEBI" id="CHEBI:18420"/>
    </cofactor>
</comment>
<dbReference type="RefSeq" id="WP_182810446.1">
    <property type="nucleotide sequence ID" value="NZ_JACJFM010000033.1"/>
</dbReference>
<keyword evidence="10" id="KW-1185">Reference proteome</keyword>
<feature type="domain" description="PAS" evidence="5">
    <location>
        <begin position="6"/>
        <end position="50"/>
    </location>
</feature>
<dbReference type="SUPFAM" id="SSF55781">
    <property type="entry name" value="GAF domain-like"/>
    <property type="match status" value="2"/>
</dbReference>
<dbReference type="FunFam" id="3.20.20.450:FF:000001">
    <property type="entry name" value="Cyclic di-GMP phosphodiesterase yahA"/>
    <property type="match status" value="1"/>
</dbReference>
<dbReference type="InterPro" id="IPR043128">
    <property type="entry name" value="Rev_trsase/Diguanyl_cyclase"/>
</dbReference>
<dbReference type="InterPro" id="IPR003018">
    <property type="entry name" value="GAF"/>
</dbReference>
<dbReference type="Pfam" id="PF01590">
    <property type="entry name" value="GAF"/>
    <property type="match status" value="2"/>
</dbReference>
<feature type="domain" description="PAS" evidence="5">
    <location>
        <begin position="130"/>
        <end position="175"/>
    </location>
</feature>
<dbReference type="InterPro" id="IPR001610">
    <property type="entry name" value="PAC"/>
</dbReference>
<sequence>MDSSKLNAMLTALMNSSQAVIFIKDRQGKYLTASEGMAEATGIRRESLVGMTDFDLFPGDIALRLKSDDERIMLSGETATYEEEVHLRGKVCYSMTTKGPLLVDDKVEGVFVISRDISLIKEAQKALRDSERRYRDVFNQQFQFIAVLSPEGRVIDINELPLTTSGAEPEDFLGKLFWQTPAWIHTPQWELIWKERLQTAEQMDGPLFTEDTYQNLAGETRYADTCTQAMRSEEGHLDGFLIQAKDTTDKKRAELRIHYEHALQEKYLHTMQSIMVALDTDGIIRIINPYACELLGYQEEELIGKNWFDTCLPQPEAMEEVYPFFLSIMRGEHPSIEYYENEVLCKSRQKRLIAWHNTTLEDEAGNIIGSLSSGRDLTDQRKMEASLFHRLELEGALAEVSANLTQSGVSGLDDEIYKALQVLGKAVSADRSYLFQVDHAHQTFSNTHEWCAEGVKPMQDELQSTPVGHFQGFFEKLHQNGFIFATQQPQPGLESLSEFMQESGIASMINVPLYYGGEYHGFIGFDSESSSLPWPDEDIRLLQTAAEVFSAVLSRLQYDLKIKQHTHYLECLDRISSEIVQQQSTELLLKRLTEMILDIFQVDRAWLVYPCDPHALYFKVPVESTVPGYPGAFDLKIDIPIDDFSAELMRQSLLDENKPFLIHMPDSDENIPDYVHDLSIKTQMMIPLRPAGDTPWLLGVHQCSQHRKWEEWELLLFTSIAERVSTVLSNNLLLSRVRDSERYLLEAGHIASLGYWELDIASDIAQCSIEVERISGLPFTGNDGRDYMKQLVIEQDWPLVAESLHRVLFENHSSFEIEFRIDRPDGKRRWIYCKAARQNSLHDGKDKLVGIIQDITSRKESEESLRLAASVFENTAEGVIVCDKEGNILDTNPAFTEILGYSKQDVIGKNPRIWKSGRHDKTFYDAIWKSINETGQWRGEIWNRRKDGSVFPEWLNISSVCKDDGELTHYIAVFNDISQLKQSQEELDHLAHHDPLTGLPNRLLLNERLEQAILRAKRKRAQLVVVFVDLDRFKHINDSLGHLIGDKLLLEAANRLTGSVRQNDTVARIGGDEFVLLLENIHSSRDVTVVAEKVIKAFKVPFQLDSHEVSVTTSLGICVYPQDGEDSTTLLRNADTAMYQAKEQGRDDYHFYTEELTRNAFERVLLENNLRQAITNNEFYLAYQPQIDLTSGRTIGLEALIRWEQPQAGMVSPAKFIPIAEETGLIHPIGRWVLYTACRQARVWLDAGLDFGRVAINVAGPQIQRGELVKEVKSVMEETGLEARYIELEVTESFIMQRAEYAIAELHELRAMGITLAIDDFGTGYSSLSYLKALPVHKLKIDQGFVRDIPDDSDDMAIAQAVIALGQSLGLIVIAEGIETREQADFLLQSGCEEGQGYLFSRPVSEVEVVTFLQQRHYSDETNIKPDHH</sequence>
<dbReference type="InterPro" id="IPR035919">
    <property type="entry name" value="EAL_sf"/>
</dbReference>
<comment type="caution">
    <text evidence="9">The sequence shown here is derived from an EMBL/GenBank/DDBJ whole genome shotgun (WGS) entry which is preliminary data.</text>
</comment>
<dbReference type="SMART" id="SM00052">
    <property type="entry name" value="EAL"/>
    <property type="match status" value="1"/>
</dbReference>
<evidence type="ECO:0000256" key="2">
    <source>
        <dbReference type="ARBA" id="ARBA00012282"/>
    </source>
</evidence>
<feature type="domain" description="EAL" evidence="7">
    <location>
        <begin position="1163"/>
        <end position="1417"/>
    </location>
</feature>
<dbReference type="InterPro" id="IPR052155">
    <property type="entry name" value="Biofilm_reg_signaling"/>
</dbReference>
<evidence type="ECO:0000256" key="1">
    <source>
        <dbReference type="ARBA" id="ARBA00001946"/>
    </source>
</evidence>
<dbReference type="Gene3D" id="3.20.20.450">
    <property type="entry name" value="EAL domain"/>
    <property type="match status" value="1"/>
</dbReference>
<dbReference type="NCBIfam" id="TIGR00229">
    <property type="entry name" value="sensory_box"/>
    <property type="match status" value="5"/>
</dbReference>
<dbReference type="GO" id="GO:0006355">
    <property type="term" value="P:regulation of DNA-templated transcription"/>
    <property type="evidence" value="ECO:0007669"/>
    <property type="project" value="InterPro"/>
</dbReference>
<dbReference type="InterPro" id="IPR000014">
    <property type="entry name" value="PAS"/>
</dbReference>
<evidence type="ECO:0000259" key="6">
    <source>
        <dbReference type="PROSITE" id="PS50113"/>
    </source>
</evidence>
<dbReference type="PROSITE" id="PS50887">
    <property type="entry name" value="GGDEF"/>
    <property type="match status" value="1"/>
</dbReference>
<evidence type="ECO:0000259" key="8">
    <source>
        <dbReference type="PROSITE" id="PS50887"/>
    </source>
</evidence>
<feature type="domain" description="PAS" evidence="5">
    <location>
        <begin position="260"/>
        <end position="332"/>
    </location>
</feature>
<dbReference type="Pfam" id="PF00989">
    <property type="entry name" value="PAS"/>
    <property type="match status" value="1"/>
</dbReference>
<dbReference type="PROSITE" id="PS50113">
    <property type="entry name" value="PAC"/>
    <property type="match status" value="3"/>
</dbReference>
<dbReference type="CDD" id="cd00130">
    <property type="entry name" value="PAS"/>
    <property type="match status" value="5"/>
</dbReference>
<dbReference type="PANTHER" id="PTHR44757">
    <property type="entry name" value="DIGUANYLATE CYCLASE DGCP"/>
    <property type="match status" value="1"/>
</dbReference>
<dbReference type="SMART" id="SM00267">
    <property type="entry name" value="GGDEF"/>
    <property type="match status" value="1"/>
</dbReference>
<evidence type="ECO:0000256" key="3">
    <source>
        <dbReference type="ARBA" id="ARBA00022636"/>
    </source>
</evidence>
<evidence type="ECO:0000256" key="4">
    <source>
        <dbReference type="ARBA" id="ARBA00051114"/>
    </source>
</evidence>
<dbReference type="SMART" id="SM00065">
    <property type="entry name" value="GAF"/>
    <property type="match status" value="2"/>
</dbReference>
<protein>
    <recommendedName>
        <fullName evidence="2">cyclic-guanylate-specific phosphodiesterase</fullName>
        <ecNumber evidence="2">3.1.4.52</ecNumber>
    </recommendedName>
</protein>
<dbReference type="InterPro" id="IPR000700">
    <property type="entry name" value="PAS-assoc_C"/>
</dbReference>
<dbReference type="Gene3D" id="3.30.450.20">
    <property type="entry name" value="PAS domain"/>
    <property type="match status" value="5"/>
</dbReference>
<gene>
    <name evidence="9" type="ORF">H4O21_18875</name>
</gene>
<dbReference type="PANTHER" id="PTHR44757:SF2">
    <property type="entry name" value="BIOFILM ARCHITECTURE MAINTENANCE PROTEIN MBAA"/>
    <property type="match status" value="1"/>
</dbReference>
<organism evidence="9 10">
    <name type="scientific">Oceanospirillum sediminis</name>
    <dbReference type="NCBI Taxonomy" id="2760088"/>
    <lineage>
        <taxon>Bacteria</taxon>
        <taxon>Pseudomonadati</taxon>
        <taxon>Pseudomonadota</taxon>
        <taxon>Gammaproteobacteria</taxon>
        <taxon>Oceanospirillales</taxon>
        <taxon>Oceanospirillaceae</taxon>
        <taxon>Oceanospirillum</taxon>
    </lineage>
</organism>
<proteinExistence type="predicted"/>
<dbReference type="InterPro" id="IPR000160">
    <property type="entry name" value="GGDEF_dom"/>
</dbReference>
<dbReference type="PROSITE" id="PS50883">
    <property type="entry name" value="EAL"/>
    <property type="match status" value="1"/>
</dbReference>
<dbReference type="SUPFAM" id="SSF55785">
    <property type="entry name" value="PYP-like sensor domain (PAS domain)"/>
    <property type="match status" value="5"/>
</dbReference>
<evidence type="ECO:0000313" key="10">
    <source>
        <dbReference type="Proteomes" id="UP000565262"/>
    </source>
</evidence>
<dbReference type="SUPFAM" id="SSF141868">
    <property type="entry name" value="EAL domain-like"/>
    <property type="match status" value="1"/>
</dbReference>
<dbReference type="Pfam" id="PF00563">
    <property type="entry name" value="EAL"/>
    <property type="match status" value="1"/>
</dbReference>
<feature type="domain" description="PAC" evidence="6">
    <location>
        <begin position="207"/>
        <end position="259"/>
    </location>
</feature>
<evidence type="ECO:0000313" key="9">
    <source>
        <dbReference type="EMBL" id="MBB1488673.1"/>
    </source>
</evidence>
<feature type="domain" description="PAC" evidence="6">
    <location>
        <begin position="937"/>
        <end position="989"/>
    </location>
</feature>
<dbReference type="InterPro" id="IPR029787">
    <property type="entry name" value="Nucleotide_cyclase"/>
</dbReference>
<dbReference type="FunFam" id="3.30.70.270:FF:000001">
    <property type="entry name" value="Diguanylate cyclase domain protein"/>
    <property type="match status" value="1"/>
</dbReference>
<dbReference type="InterPro" id="IPR013767">
    <property type="entry name" value="PAS_fold"/>
</dbReference>
<dbReference type="SMART" id="SM00091">
    <property type="entry name" value="PAS"/>
    <property type="match status" value="5"/>
</dbReference>
<dbReference type="SMART" id="SM00086">
    <property type="entry name" value="PAC"/>
    <property type="match status" value="4"/>
</dbReference>
<dbReference type="Gene3D" id="3.30.70.270">
    <property type="match status" value="1"/>
</dbReference>
<feature type="domain" description="PAS" evidence="5">
    <location>
        <begin position="864"/>
        <end position="910"/>
    </location>
</feature>
<dbReference type="Proteomes" id="UP000565262">
    <property type="component" value="Unassembled WGS sequence"/>
</dbReference>
<accession>A0A839IT86</accession>
<dbReference type="Pfam" id="PF13426">
    <property type="entry name" value="PAS_9"/>
    <property type="match status" value="2"/>
</dbReference>
<dbReference type="Pfam" id="PF00990">
    <property type="entry name" value="GGDEF"/>
    <property type="match status" value="1"/>
</dbReference>
<dbReference type="CDD" id="cd01948">
    <property type="entry name" value="EAL"/>
    <property type="match status" value="1"/>
</dbReference>
<dbReference type="EMBL" id="JACJFM010000033">
    <property type="protein sequence ID" value="MBB1488673.1"/>
    <property type="molecule type" value="Genomic_DNA"/>
</dbReference>
<dbReference type="PROSITE" id="PS50112">
    <property type="entry name" value="PAS"/>
    <property type="match status" value="4"/>
</dbReference>
<comment type="catalytic activity">
    <reaction evidence="4">
        <text>3',3'-c-di-GMP + H2O = 5'-phosphoguanylyl(3'-&gt;5')guanosine + H(+)</text>
        <dbReference type="Rhea" id="RHEA:24902"/>
        <dbReference type="ChEBI" id="CHEBI:15377"/>
        <dbReference type="ChEBI" id="CHEBI:15378"/>
        <dbReference type="ChEBI" id="CHEBI:58754"/>
        <dbReference type="ChEBI" id="CHEBI:58805"/>
        <dbReference type="EC" id="3.1.4.52"/>
    </reaction>
    <physiologicalReaction direction="left-to-right" evidence="4">
        <dbReference type="Rhea" id="RHEA:24903"/>
    </physiologicalReaction>
</comment>
<dbReference type="InterPro" id="IPR035965">
    <property type="entry name" value="PAS-like_dom_sf"/>
</dbReference>
<dbReference type="GO" id="GO:0071732">
    <property type="term" value="P:cellular response to nitric oxide"/>
    <property type="evidence" value="ECO:0007669"/>
    <property type="project" value="UniProtKB-ARBA"/>
</dbReference>
<evidence type="ECO:0000259" key="7">
    <source>
        <dbReference type="PROSITE" id="PS50883"/>
    </source>
</evidence>
<dbReference type="EC" id="3.1.4.52" evidence="2"/>
<name>A0A839IT86_9GAMM</name>
<evidence type="ECO:0000259" key="5">
    <source>
        <dbReference type="PROSITE" id="PS50112"/>
    </source>
</evidence>
<dbReference type="NCBIfam" id="TIGR00254">
    <property type="entry name" value="GGDEF"/>
    <property type="match status" value="1"/>
</dbReference>
<dbReference type="InterPro" id="IPR001633">
    <property type="entry name" value="EAL_dom"/>
</dbReference>